<sequence>MGIPEISDREWIYIRTMAMFRKLGVQETLENIRKAMKFYWGKDYRVRSEASLVRKVPNFNDLLEREMQTLSEEELQRMREALSDSYLTISRAADVCDIDRSMLRRLVDEGTIPHIEVENPYYSRAAPMRLVRLSSVRKWMEENPKAVEISRKIAHAAKKARDTRKRREEEKRQETIQRLQELLVRVKEIAKSDPVPLLAFWLKILELFRVDKKSVASLFQEAIYQATAYESVDRVTLSHIMEVYDDTHPVLCKDCFNNAKSLGMSSSEYARKIGTCENCKEVTEVISLGHYDEVTFHSPVYDFSFVIDHGLVRRIISARPDIEVAERIRVFSDSGSFLDELPVEIVPYSISEIIANIKGCLSAIRSGSTGV</sequence>
<gene>
    <name evidence="2" type="ORF">GCM10007108_03180</name>
</gene>
<keyword evidence="3" id="KW-1185">Reference proteome</keyword>
<feature type="coiled-coil region" evidence="1">
    <location>
        <begin position="153"/>
        <end position="185"/>
    </location>
</feature>
<dbReference type="AlphaFoldDB" id="A0AA37BQC3"/>
<keyword evidence="1" id="KW-0175">Coiled coil</keyword>
<protein>
    <submittedName>
        <fullName evidence="2">Uncharacterized protein</fullName>
    </submittedName>
</protein>
<reference evidence="2" key="1">
    <citation type="journal article" date="2014" name="Int. J. Syst. Evol. Microbiol.">
        <title>Complete genome sequence of Corynebacterium casei LMG S-19264T (=DSM 44701T), isolated from a smear-ripened cheese.</title>
        <authorList>
            <consortium name="US DOE Joint Genome Institute (JGI-PGF)"/>
            <person name="Walter F."/>
            <person name="Albersmeier A."/>
            <person name="Kalinowski J."/>
            <person name="Ruckert C."/>
        </authorList>
    </citation>
    <scope>NUCLEOTIDE SEQUENCE</scope>
    <source>
        <strain evidence="2">JCM 13583</strain>
    </source>
</reference>
<dbReference type="RefSeq" id="WP_188679743.1">
    <property type="nucleotide sequence ID" value="NZ_BMNY01000001.1"/>
</dbReference>
<proteinExistence type="predicted"/>
<name>A0AA37BQC3_9ARCH</name>
<dbReference type="EMBL" id="BMNY01000001">
    <property type="protein sequence ID" value="GGM68437.1"/>
    <property type="molecule type" value="Genomic_DNA"/>
</dbReference>
<dbReference type="Proteomes" id="UP000632195">
    <property type="component" value="Unassembled WGS sequence"/>
</dbReference>
<evidence type="ECO:0000313" key="3">
    <source>
        <dbReference type="Proteomes" id="UP000632195"/>
    </source>
</evidence>
<accession>A0AA37BQC3</accession>
<comment type="caution">
    <text evidence="2">The sequence shown here is derived from an EMBL/GenBank/DDBJ whole genome shotgun (WGS) entry which is preliminary data.</text>
</comment>
<evidence type="ECO:0000313" key="2">
    <source>
        <dbReference type="EMBL" id="GGM68437.1"/>
    </source>
</evidence>
<reference evidence="2" key="2">
    <citation type="submission" date="2022-09" db="EMBL/GenBank/DDBJ databases">
        <authorList>
            <person name="Sun Q."/>
            <person name="Ohkuma M."/>
        </authorList>
    </citation>
    <scope>NUCLEOTIDE SEQUENCE</scope>
    <source>
        <strain evidence="2">JCM 13583</strain>
    </source>
</reference>
<evidence type="ECO:0000256" key="1">
    <source>
        <dbReference type="SAM" id="Coils"/>
    </source>
</evidence>
<organism evidence="2 3">
    <name type="scientific">Thermogymnomonas acidicola</name>
    <dbReference type="NCBI Taxonomy" id="399579"/>
    <lineage>
        <taxon>Archaea</taxon>
        <taxon>Methanobacteriati</taxon>
        <taxon>Thermoplasmatota</taxon>
        <taxon>Thermoplasmata</taxon>
        <taxon>Thermoplasmatales</taxon>
        <taxon>Thermogymnomonas</taxon>
    </lineage>
</organism>